<evidence type="ECO:0000313" key="3">
    <source>
        <dbReference type="EMBL" id="MBU2668381.1"/>
    </source>
</evidence>
<accession>A0ABS5YY68</accession>
<dbReference type="SUPFAM" id="SSF55961">
    <property type="entry name" value="Bet v1-like"/>
    <property type="match status" value="1"/>
</dbReference>
<evidence type="ECO:0000256" key="1">
    <source>
        <dbReference type="ARBA" id="ARBA00006817"/>
    </source>
</evidence>
<reference evidence="3 4" key="1">
    <citation type="submission" date="2021-06" db="EMBL/GenBank/DDBJ databases">
        <title>Actinoplanes lichenicola sp. nov., and Actinoplanes ovalisporus sp. nov., isolated from lichen in Thailand.</title>
        <authorList>
            <person name="Saeng-In P."/>
            <person name="Kanchanasin P."/>
            <person name="Yuki M."/>
            <person name="Kudo T."/>
            <person name="Ohkuma M."/>
            <person name="Phongsopitanun W."/>
            <person name="Tanasupawat S."/>
        </authorList>
    </citation>
    <scope>NUCLEOTIDE SEQUENCE [LARGE SCALE GENOMIC DNA]</scope>
    <source>
        <strain evidence="3 4">NBRC 110975</strain>
    </source>
</reference>
<evidence type="ECO:0000313" key="4">
    <source>
        <dbReference type="Proteomes" id="UP001519654"/>
    </source>
</evidence>
<evidence type="ECO:0000259" key="2">
    <source>
        <dbReference type="Pfam" id="PF08327"/>
    </source>
</evidence>
<dbReference type="EMBL" id="JAHKKG010000011">
    <property type="protein sequence ID" value="MBU2668381.1"/>
    <property type="molecule type" value="Genomic_DNA"/>
</dbReference>
<feature type="domain" description="Activator of Hsp90 ATPase homologue 1/2-like C-terminal" evidence="2">
    <location>
        <begin position="24"/>
        <end position="149"/>
    </location>
</feature>
<dbReference type="Gene3D" id="3.30.530.20">
    <property type="match status" value="1"/>
</dbReference>
<sequence length="180" mass="19581">MTILGTLRSTGDSGVVRIEDRYDTDAGDLWSAVTDPDRLARWWGKVDGDLRPGGGITLFVESAQLTSTGRVEICEPPRHLRVSSRETDESWAGSAPGAPPPFDSVIDVTLTPDGDHTILVIEVTGLPLSKIAGYGAGWQMHAENLATYVTGHDNHSGAEKRWAELLPPYEEIASRIFRRG</sequence>
<dbReference type="RefSeq" id="WP_215792641.1">
    <property type="nucleotide sequence ID" value="NZ_JAHKKG010000011.1"/>
</dbReference>
<protein>
    <submittedName>
        <fullName evidence="3">SRPBCC domain-containing protein</fullName>
    </submittedName>
</protein>
<name>A0ABS5YY68_9ACTN</name>
<comment type="caution">
    <text evidence="3">The sequence shown here is derived from an EMBL/GenBank/DDBJ whole genome shotgun (WGS) entry which is preliminary data.</text>
</comment>
<comment type="similarity">
    <text evidence="1">Belongs to the AHA1 family.</text>
</comment>
<gene>
    <name evidence="3" type="ORF">KOI35_33195</name>
</gene>
<dbReference type="InterPro" id="IPR013538">
    <property type="entry name" value="ASHA1/2-like_C"/>
</dbReference>
<keyword evidence="4" id="KW-1185">Reference proteome</keyword>
<organism evidence="3 4">
    <name type="scientific">Paractinoplanes bogorensis</name>
    <dbReference type="NCBI Taxonomy" id="1610840"/>
    <lineage>
        <taxon>Bacteria</taxon>
        <taxon>Bacillati</taxon>
        <taxon>Actinomycetota</taxon>
        <taxon>Actinomycetes</taxon>
        <taxon>Micromonosporales</taxon>
        <taxon>Micromonosporaceae</taxon>
        <taxon>Paractinoplanes</taxon>
    </lineage>
</organism>
<dbReference type="Proteomes" id="UP001519654">
    <property type="component" value="Unassembled WGS sequence"/>
</dbReference>
<dbReference type="Pfam" id="PF08327">
    <property type="entry name" value="AHSA1"/>
    <property type="match status" value="1"/>
</dbReference>
<proteinExistence type="inferred from homology"/>
<dbReference type="InterPro" id="IPR023393">
    <property type="entry name" value="START-like_dom_sf"/>
</dbReference>